<dbReference type="EMBL" id="BAAFJT010000008">
    <property type="protein sequence ID" value="GAB0192654.1"/>
    <property type="molecule type" value="Genomic_DNA"/>
</dbReference>
<dbReference type="Proteomes" id="UP001623348">
    <property type="component" value="Unassembled WGS sequence"/>
</dbReference>
<name>A0ABC9X6L7_GRUJA</name>
<dbReference type="PANTHER" id="PTHR15564">
    <property type="entry name" value="MACPF DOMAIN-CONTAINING PROTEIN"/>
    <property type="match status" value="1"/>
</dbReference>
<dbReference type="InterPro" id="IPR033237">
    <property type="entry name" value="BRINP"/>
</dbReference>
<reference evidence="2 3" key="1">
    <citation type="submission" date="2024-06" db="EMBL/GenBank/DDBJ databases">
        <title>The draft genome of Grus japonensis, version 3.</title>
        <authorList>
            <person name="Nabeshima K."/>
            <person name="Suzuki S."/>
            <person name="Onuma M."/>
        </authorList>
    </citation>
    <scope>NUCLEOTIDE SEQUENCE [LARGE SCALE GENOMIC DNA]</scope>
    <source>
        <strain evidence="2 3">451A</strain>
    </source>
</reference>
<dbReference type="InterPro" id="IPR057450">
    <property type="entry name" value="BRINP_EGF"/>
</dbReference>
<dbReference type="AlphaFoldDB" id="A0ABC9X6L7"/>
<dbReference type="PANTHER" id="PTHR15564:SF2">
    <property type="entry name" value="BMP_RETINOIC ACID-INDUCIBLE NEURAL-SPECIFIC PROTEIN 3"/>
    <property type="match status" value="1"/>
</dbReference>
<organism evidence="2 3">
    <name type="scientific">Grus japonensis</name>
    <name type="common">Japanese crane</name>
    <name type="synonym">Red-crowned crane</name>
    <dbReference type="NCBI Taxonomy" id="30415"/>
    <lineage>
        <taxon>Eukaryota</taxon>
        <taxon>Metazoa</taxon>
        <taxon>Chordata</taxon>
        <taxon>Craniata</taxon>
        <taxon>Vertebrata</taxon>
        <taxon>Euteleostomi</taxon>
        <taxon>Archelosauria</taxon>
        <taxon>Archosauria</taxon>
        <taxon>Dinosauria</taxon>
        <taxon>Saurischia</taxon>
        <taxon>Theropoda</taxon>
        <taxon>Coelurosauria</taxon>
        <taxon>Aves</taxon>
        <taxon>Neognathae</taxon>
        <taxon>Neoaves</taxon>
        <taxon>Gruiformes</taxon>
        <taxon>Gruidae</taxon>
        <taxon>Grus</taxon>
    </lineage>
</organism>
<dbReference type="Pfam" id="PF25415">
    <property type="entry name" value="EGF_BRNP1-3"/>
    <property type="match status" value="1"/>
</dbReference>
<accession>A0ABC9X6L7</accession>
<sequence>MVNDLLHHLDTHKSMGPDGIHPRVLRELVEVLTKPLSIIYQQSWLTGEIPVDWRLANVTPIYKKGQKEDPGNYRPVSLTSVLGKVMGQIILSAITWHVTETRTGPLGCSNYDNLDSVSSVLVQSPENKIQLQGLQVILPEYLQEHFVQAALSYIACNSEGEFICKDNDCWCQCGPKFPECNCPYMDIQAMEENLLRISETWNAYNSEFEESVHFPNDYFDIFKHLWSHATTEYFANKNKLIDSAEGHGSVYRVLSYLNGM</sequence>
<protein>
    <submittedName>
        <fullName evidence="2">BMP/retinoic acid-inducible neural-specific protein 3</fullName>
    </submittedName>
</protein>
<evidence type="ECO:0000313" key="2">
    <source>
        <dbReference type="EMBL" id="GAB0192654.1"/>
    </source>
</evidence>
<gene>
    <name evidence="2" type="ORF">GRJ2_001730700</name>
</gene>
<evidence type="ECO:0000313" key="3">
    <source>
        <dbReference type="Proteomes" id="UP001623348"/>
    </source>
</evidence>
<proteinExistence type="predicted"/>
<feature type="domain" description="BRINP EGF" evidence="1">
    <location>
        <begin position="150"/>
        <end position="184"/>
    </location>
</feature>
<evidence type="ECO:0000259" key="1">
    <source>
        <dbReference type="Pfam" id="PF25415"/>
    </source>
</evidence>
<keyword evidence="3" id="KW-1185">Reference proteome</keyword>
<comment type="caution">
    <text evidence="2">The sequence shown here is derived from an EMBL/GenBank/DDBJ whole genome shotgun (WGS) entry which is preliminary data.</text>
</comment>